<dbReference type="Pfam" id="PF13246">
    <property type="entry name" value="Cation_ATPase"/>
    <property type="match status" value="1"/>
</dbReference>
<dbReference type="SFLD" id="SFLDS00003">
    <property type="entry name" value="Haloacid_Dehalogenase"/>
    <property type="match status" value="1"/>
</dbReference>
<comment type="caution">
    <text evidence="18">The sequence shown here is derived from an EMBL/GenBank/DDBJ whole genome shotgun (WGS) entry which is preliminary data.</text>
</comment>
<dbReference type="InterPro" id="IPR001757">
    <property type="entry name" value="P_typ_ATPase"/>
</dbReference>
<keyword evidence="10" id="KW-0460">Magnesium</keyword>
<evidence type="ECO:0000256" key="3">
    <source>
        <dbReference type="ARBA" id="ARBA00022448"/>
    </source>
</evidence>
<evidence type="ECO:0000256" key="12">
    <source>
        <dbReference type="ARBA" id="ARBA00022989"/>
    </source>
</evidence>
<name>A0A7V9ABE9_9BACT</name>
<dbReference type="PROSITE" id="PS00154">
    <property type="entry name" value="ATPASE_E1_E2"/>
    <property type="match status" value="1"/>
</dbReference>
<evidence type="ECO:0000256" key="4">
    <source>
        <dbReference type="ARBA" id="ARBA00022568"/>
    </source>
</evidence>
<dbReference type="InterPro" id="IPR059000">
    <property type="entry name" value="ATPase_P-type_domA"/>
</dbReference>
<dbReference type="InterPro" id="IPR018303">
    <property type="entry name" value="ATPase_P-typ_P_site"/>
</dbReference>
<feature type="transmembrane region" description="Helical" evidence="16">
    <location>
        <begin position="797"/>
        <end position="818"/>
    </location>
</feature>
<keyword evidence="19" id="KW-1185">Reference proteome</keyword>
<evidence type="ECO:0000256" key="6">
    <source>
        <dbReference type="ARBA" id="ARBA00022723"/>
    </source>
</evidence>
<dbReference type="SUPFAM" id="SSF56784">
    <property type="entry name" value="HAD-like"/>
    <property type="match status" value="1"/>
</dbReference>
<keyword evidence="13" id="KW-0406">Ion transport</keyword>
<feature type="domain" description="Cation-transporting P-type ATPase N-terminal" evidence="17">
    <location>
        <begin position="3"/>
        <end position="72"/>
    </location>
</feature>
<dbReference type="EC" id="7.2.2.10" evidence="2"/>
<proteinExistence type="predicted"/>
<dbReference type="SMART" id="SM00831">
    <property type="entry name" value="Cation_ATPase_N"/>
    <property type="match status" value="1"/>
</dbReference>
<dbReference type="NCBIfam" id="TIGR01494">
    <property type="entry name" value="ATPase_P-type"/>
    <property type="match status" value="2"/>
</dbReference>
<dbReference type="Pfam" id="PF00690">
    <property type="entry name" value="Cation_ATPase_N"/>
    <property type="match status" value="1"/>
</dbReference>
<dbReference type="RefSeq" id="WP_194537569.1">
    <property type="nucleotide sequence ID" value="NZ_JACEFB010000004.1"/>
</dbReference>
<evidence type="ECO:0000256" key="16">
    <source>
        <dbReference type="SAM" id="Phobius"/>
    </source>
</evidence>
<dbReference type="Gene3D" id="1.20.1110.10">
    <property type="entry name" value="Calcium-transporting ATPase, transmembrane domain"/>
    <property type="match status" value="1"/>
</dbReference>
<feature type="transmembrane region" description="Helical" evidence="16">
    <location>
        <begin position="870"/>
        <end position="896"/>
    </location>
</feature>
<dbReference type="GO" id="GO:0012505">
    <property type="term" value="C:endomembrane system"/>
    <property type="evidence" value="ECO:0007669"/>
    <property type="project" value="UniProtKB-SubCell"/>
</dbReference>
<dbReference type="PRINTS" id="PR00120">
    <property type="entry name" value="HATPASE"/>
</dbReference>
<dbReference type="Pfam" id="PF00689">
    <property type="entry name" value="Cation_ATPase_C"/>
    <property type="match status" value="1"/>
</dbReference>
<dbReference type="FunFam" id="3.40.50.1000:FF:000001">
    <property type="entry name" value="Phospholipid-transporting ATPase IC"/>
    <property type="match status" value="1"/>
</dbReference>
<keyword evidence="3" id="KW-0813">Transport</keyword>
<dbReference type="SUPFAM" id="SSF81653">
    <property type="entry name" value="Calcium ATPase, transduction domain A"/>
    <property type="match status" value="1"/>
</dbReference>
<keyword evidence="9" id="KW-0067">ATP-binding</keyword>
<feature type="transmembrane region" description="Helical" evidence="16">
    <location>
        <begin position="956"/>
        <end position="973"/>
    </location>
</feature>
<dbReference type="Pfam" id="PF00122">
    <property type="entry name" value="E1-E2_ATPase"/>
    <property type="match status" value="1"/>
</dbReference>
<dbReference type="EMBL" id="JACEFB010000004">
    <property type="protein sequence ID" value="MBA2226146.1"/>
    <property type="molecule type" value="Genomic_DNA"/>
</dbReference>
<dbReference type="PRINTS" id="PR00119">
    <property type="entry name" value="CATATPASE"/>
</dbReference>
<keyword evidence="8" id="KW-0106">Calcium</keyword>
<comment type="subcellular location">
    <subcellularLocation>
        <location evidence="1">Endomembrane system</location>
        <topology evidence="1">Multi-pass membrane protein</topology>
    </subcellularLocation>
</comment>
<evidence type="ECO:0000256" key="8">
    <source>
        <dbReference type="ARBA" id="ARBA00022837"/>
    </source>
</evidence>
<dbReference type="GO" id="GO:0005886">
    <property type="term" value="C:plasma membrane"/>
    <property type="evidence" value="ECO:0007669"/>
    <property type="project" value="TreeGrafter"/>
</dbReference>
<keyword evidence="14 16" id="KW-0472">Membrane</keyword>
<dbReference type="InterPro" id="IPR023298">
    <property type="entry name" value="ATPase_P-typ_TM_dom_sf"/>
</dbReference>
<dbReference type="Proteomes" id="UP000542342">
    <property type="component" value="Unassembled WGS sequence"/>
</dbReference>
<dbReference type="GO" id="GO:0005388">
    <property type="term" value="F:P-type calcium transporter activity"/>
    <property type="evidence" value="ECO:0007669"/>
    <property type="project" value="UniProtKB-EC"/>
</dbReference>
<evidence type="ECO:0000313" key="19">
    <source>
        <dbReference type="Proteomes" id="UP000542342"/>
    </source>
</evidence>
<dbReference type="InterPro" id="IPR036412">
    <property type="entry name" value="HAD-like_sf"/>
</dbReference>
<feature type="transmembrane region" description="Helical" evidence="16">
    <location>
        <begin position="365"/>
        <end position="393"/>
    </location>
</feature>
<evidence type="ECO:0000256" key="1">
    <source>
        <dbReference type="ARBA" id="ARBA00004127"/>
    </source>
</evidence>
<organism evidence="18 19">
    <name type="scientific">Thermogemmata fonticola</name>
    <dbReference type="NCBI Taxonomy" id="2755323"/>
    <lineage>
        <taxon>Bacteria</taxon>
        <taxon>Pseudomonadati</taxon>
        <taxon>Planctomycetota</taxon>
        <taxon>Planctomycetia</taxon>
        <taxon>Gemmatales</taxon>
        <taxon>Gemmataceae</taxon>
        <taxon>Thermogemmata</taxon>
    </lineage>
</organism>
<dbReference type="FunFam" id="3.40.50.1000:FF:000193">
    <property type="entry name" value="Plasma membrane calcium-transporting ATPase 2"/>
    <property type="match status" value="1"/>
</dbReference>
<dbReference type="InterPro" id="IPR023299">
    <property type="entry name" value="ATPase_P-typ_cyto_dom_N"/>
</dbReference>
<evidence type="ECO:0000256" key="7">
    <source>
        <dbReference type="ARBA" id="ARBA00022741"/>
    </source>
</evidence>
<dbReference type="AlphaFoldDB" id="A0A7V9ABE9"/>
<dbReference type="Gene3D" id="2.70.150.10">
    <property type="entry name" value="Calcium-transporting ATPase, cytoplasmic transduction domain A"/>
    <property type="match status" value="1"/>
</dbReference>
<dbReference type="GO" id="GO:0016887">
    <property type="term" value="F:ATP hydrolysis activity"/>
    <property type="evidence" value="ECO:0007669"/>
    <property type="project" value="InterPro"/>
</dbReference>
<dbReference type="InterPro" id="IPR004014">
    <property type="entry name" value="ATPase_P-typ_cation-transptr_N"/>
</dbReference>
<gene>
    <name evidence="18" type="ORF">H0921_08230</name>
</gene>
<evidence type="ECO:0000256" key="5">
    <source>
        <dbReference type="ARBA" id="ARBA00022692"/>
    </source>
</evidence>
<feature type="transmembrane region" description="Helical" evidence="16">
    <location>
        <begin position="830"/>
        <end position="849"/>
    </location>
</feature>
<dbReference type="Gene3D" id="3.40.50.1000">
    <property type="entry name" value="HAD superfamily/HAD-like"/>
    <property type="match status" value="1"/>
</dbReference>
<dbReference type="SUPFAM" id="SSF81660">
    <property type="entry name" value="Metal cation-transporting ATPase, ATP-binding domain N"/>
    <property type="match status" value="1"/>
</dbReference>
<dbReference type="InterPro" id="IPR044492">
    <property type="entry name" value="P_typ_ATPase_HD_dom"/>
</dbReference>
<feature type="transmembrane region" description="Helical" evidence="16">
    <location>
        <begin position="102"/>
        <end position="121"/>
    </location>
</feature>
<dbReference type="GO" id="GO:0005524">
    <property type="term" value="F:ATP binding"/>
    <property type="evidence" value="ECO:0007669"/>
    <property type="project" value="UniProtKB-KW"/>
</dbReference>
<feature type="region of interest" description="Disordered" evidence="15">
    <location>
        <begin position="216"/>
        <end position="241"/>
    </location>
</feature>
<keyword evidence="7" id="KW-0547">Nucleotide-binding</keyword>
<keyword evidence="6" id="KW-0479">Metal-binding</keyword>
<evidence type="ECO:0000256" key="15">
    <source>
        <dbReference type="SAM" id="MobiDB-lite"/>
    </source>
</evidence>
<dbReference type="SUPFAM" id="SSF81665">
    <property type="entry name" value="Calcium ATPase, transmembrane domain M"/>
    <property type="match status" value="1"/>
</dbReference>
<feature type="transmembrane region" description="Helical" evidence="16">
    <location>
        <begin position="127"/>
        <end position="146"/>
    </location>
</feature>
<dbReference type="SFLD" id="SFLDG00002">
    <property type="entry name" value="C1.7:_P-type_atpase_like"/>
    <property type="match status" value="1"/>
</dbReference>
<dbReference type="InterPro" id="IPR006068">
    <property type="entry name" value="ATPase_P-typ_cation-transptr_C"/>
</dbReference>
<keyword evidence="12 16" id="KW-1133">Transmembrane helix</keyword>
<dbReference type="InterPro" id="IPR023214">
    <property type="entry name" value="HAD_sf"/>
</dbReference>
<evidence type="ECO:0000256" key="2">
    <source>
        <dbReference type="ARBA" id="ARBA00012790"/>
    </source>
</evidence>
<protein>
    <recommendedName>
        <fullName evidence="2">P-type Ca(2+) transporter</fullName>
        <ecNumber evidence="2">7.2.2.10</ecNumber>
    </recommendedName>
</protein>
<dbReference type="InterPro" id="IPR006408">
    <property type="entry name" value="P-type_ATPase_IIB"/>
</dbReference>
<dbReference type="GO" id="GO:0046872">
    <property type="term" value="F:metal ion binding"/>
    <property type="evidence" value="ECO:0007669"/>
    <property type="project" value="UniProtKB-KW"/>
</dbReference>
<evidence type="ECO:0000259" key="17">
    <source>
        <dbReference type="SMART" id="SM00831"/>
    </source>
</evidence>
<evidence type="ECO:0000256" key="14">
    <source>
        <dbReference type="ARBA" id="ARBA00023136"/>
    </source>
</evidence>
<accession>A0A7V9ABE9</accession>
<sequence>MRSLQEITAQYPKATDHGLSEAEVADSRARFGSNRLTPLPRVPAWQKFLEKFDEPIIKILLAASLLKIVVDLFEASMSAGLGMLALVVATGVAGWLWQRLAAWLPSLFFALACVGVAVSIAQGHPSYEGLAVMVAVVLATGVSFLSEYRSDREFEKLNAARESVMVKVVRGGTVHALPLEEVVVGDLILLEMGDEIPADGRVIRANELYVDQSLLTGESEPVRKQPGPAEPAHDDPHDPANVFRGTQVIDGVGYMIVTNVGDDTLLGQIARKLAGEEEEDRETLSREETPEARVQRKLTISKQSTPLQEKLAVLAQLISRVGYAAAIAIFLALLIRGAFFAEPREIFLPETSAQALTVIRHLLSYFVYMVIIIVVAVPEGLPMSVTVSLAVAWRKMSRANSLVRQLVACETIGSATVICSDKTGTLTQNRMQVARYGIGEQVWERRSSRASEEGSSSSEAAAPSEAARRWLLLNAAVNSTANLEERDGRPAVIGNSTEGALLLWLRDGADAGAGPIDYRQWREQYPLIYQLHFSSERKRMTTVTQVDGQAVVLVKGAPEMLLEHSTHYQKADGSVHPLTAEVREAIREQLAAAAREAMRTLAFAHAPLPPHLPADEDVLHAHHDELEQGLIFDGWVAIRDPLREDVQEAIQRCRSAGIEVKMITGDTLETAKAIGREVGLLDSPDALALTHDEFARLSDEEALRILPRLRVLARALPGDKYRLVRLLQQQNHVVAMTGDGTNDAPALKKADVGLAMGLSGTEVAKEASKIVLLDDAFGTIVRGVLWGRALYENIQRFVQFQLTINVSALAIAFLGPFLGLRPPFTVLQLLWINVIMDTFAAIALCSEPPRWRLMEKPPKRRDENIVTREMLVTILGTAAFFVVVMIALLLGMKHYGWFAAGSGPNYEPWEFAPLNVRQVTIFFTVYVFFQVWNQINCRSLDPAESGLHRLWENPQFLLIASLTVIGQVLIVTFGDGIFHVEPLRWTDWLLIAAGTSSVLLFREIARHFRLWFRSPAAALPVRPPLPQRLS</sequence>
<feature type="transmembrane region" description="Helical" evidence="16">
    <location>
        <begin position="916"/>
        <end position="935"/>
    </location>
</feature>
<evidence type="ECO:0000313" key="18">
    <source>
        <dbReference type="EMBL" id="MBA2226146.1"/>
    </source>
</evidence>
<keyword evidence="11" id="KW-1278">Translocase</keyword>
<dbReference type="SFLD" id="SFLDF00027">
    <property type="entry name" value="p-type_atpase"/>
    <property type="match status" value="1"/>
</dbReference>
<dbReference type="PANTHER" id="PTHR24093">
    <property type="entry name" value="CATION TRANSPORTING ATPASE"/>
    <property type="match status" value="1"/>
</dbReference>
<feature type="transmembrane region" description="Helical" evidence="16">
    <location>
        <begin position="79"/>
        <end position="97"/>
    </location>
</feature>
<dbReference type="InterPro" id="IPR008250">
    <property type="entry name" value="ATPase_P-typ_transduc_dom_A_sf"/>
</dbReference>
<evidence type="ECO:0000256" key="10">
    <source>
        <dbReference type="ARBA" id="ARBA00022842"/>
    </source>
</evidence>
<dbReference type="Gene3D" id="3.40.1110.10">
    <property type="entry name" value="Calcium-transporting ATPase, cytoplasmic domain N"/>
    <property type="match status" value="1"/>
</dbReference>
<keyword evidence="4" id="KW-0109">Calcium transport</keyword>
<keyword evidence="5 16" id="KW-0812">Transmembrane</keyword>
<dbReference type="PANTHER" id="PTHR24093:SF369">
    <property type="entry name" value="CALCIUM-TRANSPORTING ATPASE"/>
    <property type="match status" value="1"/>
</dbReference>
<dbReference type="NCBIfam" id="TIGR01517">
    <property type="entry name" value="ATPase-IIB_Ca"/>
    <property type="match status" value="1"/>
</dbReference>
<feature type="transmembrane region" description="Helical" evidence="16">
    <location>
        <begin position="321"/>
        <end position="341"/>
    </location>
</feature>
<reference evidence="18 19" key="1">
    <citation type="submission" date="2020-07" db="EMBL/GenBank/DDBJ databases">
        <title>Thermogemmata thermophila gen. nov., sp. nov., a novel moderate thermophilic planctomycete from a Kamchatka hot spring.</title>
        <authorList>
            <person name="Elcheninov A.G."/>
            <person name="Podosokorskaya O.A."/>
            <person name="Kovaleva O.L."/>
            <person name="Novikov A."/>
            <person name="Bonch-Osmolovskaya E.A."/>
            <person name="Toshchakov S.V."/>
            <person name="Kublanov I.V."/>
        </authorList>
    </citation>
    <scope>NUCLEOTIDE SEQUENCE [LARGE SCALE GENOMIC DNA]</scope>
    <source>
        <strain evidence="18 19">2918</strain>
    </source>
</reference>
<evidence type="ECO:0000256" key="9">
    <source>
        <dbReference type="ARBA" id="ARBA00022840"/>
    </source>
</evidence>
<evidence type="ECO:0000256" key="11">
    <source>
        <dbReference type="ARBA" id="ARBA00022967"/>
    </source>
</evidence>
<evidence type="ECO:0000256" key="13">
    <source>
        <dbReference type="ARBA" id="ARBA00023065"/>
    </source>
</evidence>
<feature type="transmembrane region" description="Helical" evidence="16">
    <location>
        <begin position="985"/>
        <end position="1005"/>
    </location>
</feature>